<dbReference type="AlphaFoldDB" id="A0A1Y1ZEK0"/>
<accession>A0A1Y1ZEK0</accession>
<proteinExistence type="predicted"/>
<gene>
    <name evidence="1" type="ORF">BCR34DRAFT_391524</name>
</gene>
<evidence type="ECO:0000313" key="1">
    <source>
        <dbReference type="EMBL" id="ORY08671.1"/>
    </source>
</evidence>
<dbReference type="EMBL" id="MCFA01000097">
    <property type="protein sequence ID" value="ORY08671.1"/>
    <property type="molecule type" value="Genomic_DNA"/>
</dbReference>
<protein>
    <submittedName>
        <fullName evidence="1">Uncharacterized protein</fullName>
    </submittedName>
</protein>
<reference evidence="1 2" key="1">
    <citation type="submission" date="2016-07" db="EMBL/GenBank/DDBJ databases">
        <title>Pervasive Adenine N6-methylation of Active Genes in Fungi.</title>
        <authorList>
            <consortium name="DOE Joint Genome Institute"/>
            <person name="Mondo S.J."/>
            <person name="Dannebaum R.O."/>
            <person name="Kuo R.C."/>
            <person name="Labutti K."/>
            <person name="Haridas S."/>
            <person name="Kuo A."/>
            <person name="Salamov A."/>
            <person name="Ahrendt S.R."/>
            <person name="Lipzen A."/>
            <person name="Sullivan W."/>
            <person name="Andreopoulos W.B."/>
            <person name="Clum A."/>
            <person name="Lindquist E."/>
            <person name="Daum C."/>
            <person name="Ramamoorthy G.K."/>
            <person name="Gryganskyi A."/>
            <person name="Culley D."/>
            <person name="Magnuson J.K."/>
            <person name="James T.Y."/>
            <person name="O'Malley M.A."/>
            <person name="Stajich J.E."/>
            <person name="Spatafora J.W."/>
            <person name="Visel A."/>
            <person name="Grigoriev I.V."/>
        </authorList>
    </citation>
    <scope>NUCLEOTIDE SEQUENCE [LARGE SCALE GENOMIC DNA]</scope>
    <source>
        <strain evidence="1 2">CBS 115471</strain>
    </source>
</reference>
<comment type="caution">
    <text evidence="1">The sequence shown here is derived from an EMBL/GenBank/DDBJ whole genome shotgun (WGS) entry which is preliminary data.</text>
</comment>
<evidence type="ECO:0000313" key="2">
    <source>
        <dbReference type="Proteomes" id="UP000193144"/>
    </source>
</evidence>
<sequence>MFVAKDLATKIPPCHDGQDELSLQRFTDSWIYSTDKSVDTCPHIDASRLDVESSFITRHLILQIRYTQFIQRMNSLLPAVCDRRKHSTTSDSQHFLNFINRERFDSILNLEAHKVSSPIYTYVRKLNSIRAKARHRRQPSGSGYRGFVGFRIGKGISRSAYSLYVPTRRPLT</sequence>
<name>A0A1Y1ZEK0_9PLEO</name>
<dbReference type="Proteomes" id="UP000193144">
    <property type="component" value="Unassembled WGS sequence"/>
</dbReference>
<organism evidence="1 2">
    <name type="scientific">Clohesyomyces aquaticus</name>
    <dbReference type="NCBI Taxonomy" id="1231657"/>
    <lineage>
        <taxon>Eukaryota</taxon>
        <taxon>Fungi</taxon>
        <taxon>Dikarya</taxon>
        <taxon>Ascomycota</taxon>
        <taxon>Pezizomycotina</taxon>
        <taxon>Dothideomycetes</taxon>
        <taxon>Pleosporomycetidae</taxon>
        <taxon>Pleosporales</taxon>
        <taxon>Lindgomycetaceae</taxon>
        <taxon>Clohesyomyces</taxon>
    </lineage>
</organism>
<keyword evidence="2" id="KW-1185">Reference proteome</keyword>